<dbReference type="InterPro" id="IPR000477">
    <property type="entry name" value="RT_dom"/>
</dbReference>
<dbReference type="InterPro" id="IPR036927">
    <property type="entry name" value="Cyt_c_oxase-like_su1_sf"/>
</dbReference>
<name>F8RHN9_9ASCO</name>
<dbReference type="PANTHER" id="PTHR34047">
    <property type="entry name" value="NUCLEAR INTRON MATURASE 1, MITOCHONDRIAL-RELATED"/>
    <property type="match status" value="1"/>
</dbReference>
<feature type="domain" description="Cytochrome oxidase subunit I profile" evidence="3">
    <location>
        <begin position="7"/>
        <end position="81"/>
    </location>
</feature>
<dbReference type="PROSITE" id="PS50878">
    <property type="entry name" value="RT_POL"/>
    <property type="match status" value="1"/>
</dbReference>
<feature type="domain" description="Reverse transcriptase" evidence="4">
    <location>
        <begin position="467"/>
        <end position="743"/>
    </location>
</feature>
<dbReference type="Pfam" id="PF01844">
    <property type="entry name" value="HNH"/>
    <property type="match status" value="1"/>
</dbReference>
<dbReference type="PROSITE" id="PS50855">
    <property type="entry name" value="COX1"/>
    <property type="match status" value="1"/>
</dbReference>
<protein>
    <recommendedName>
        <fullName evidence="1">Cytochrome c oxidase subunit 1</fullName>
        <ecNumber evidence="1">7.1.1.9</ecNumber>
    </recommendedName>
</protein>
<accession>F8RHN9</accession>
<keyword evidence="1" id="KW-0349">Heme</keyword>
<dbReference type="GeneID" id="10964565"/>
<dbReference type="EMBL" id="HM594866">
    <property type="protein sequence ID" value="ADK72534.1"/>
    <property type="molecule type" value="Genomic_DNA"/>
</dbReference>
<keyword evidence="1" id="KW-0249">Electron transport</keyword>
<comment type="subcellular location">
    <subcellularLocation>
        <location evidence="1">Mitochondrion inner membrane</location>
        <topology evidence="1">Multi-pass membrane protein</topology>
    </subcellularLocation>
</comment>
<organism evidence="5">
    <name type="scientific">Candida frijolesensis</name>
    <dbReference type="NCBI Taxonomy" id="434044"/>
    <lineage>
        <taxon>Eukaryota</taxon>
        <taxon>Fungi</taxon>
        <taxon>Dikarya</taxon>
        <taxon>Ascomycota</taxon>
        <taxon>Saccharomycotina</taxon>
        <taxon>Pichiomycetes</taxon>
        <taxon>Debaryomycetaceae</taxon>
        <taxon>Candida/Lodderomyces clade</taxon>
        <taxon>Candida</taxon>
    </lineage>
</organism>
<dbReference type="SUPFAM" id="SSF81442">
    <property type="entry name" value="Cytochrome c oxidase subunit I-like"/>
    <property type="match status" value="1"/>
</dbReference>
<proteinExistence type="inferred from homology"/>
<dbReference type="InterPro" id="IPR051083">
    <property type="entry name" value="GrpII_Intron_Splice-Mob/Def"/>
</dbReference>
<feature type="transmembrane region" description="Helical" evidence="2">
    <location>
        <begin position="139"/>
        <end position="157"/>
    </location>
</feature>
<dbReference type="Pfam" id="PF08388">
    <property type="entry name" value="GIIM"/>
    <property type="match status" value="1"/>
</dbReference>
<evidence type="ECO:0000256" key="1">
    <source>
        <dbReference type="RuleBase" id="RU000369"/>
    </source>
</evidence>
<evidence type="ECO:0000313" key="5">
    <source>
        <dbReference type="EMBL" id="ADK72534.1"/>
    </source>
</evidence>
<sequence length="1023" mass="117385">MSYLTRWLFSTSHKDIGILYMIFGMICAMVATAMSVIIRLELSGPGPMYLHSNNQVFNVLVTGHAIAMIFLFVMPFLIGGFLRRGRVVFRYYKYNICIISPVCDPVECTSLMHWDLNTGGLSNEAVFEGCTKWQKDHKLGYGPSSLGLALVVLLSLTKVNLHIKTGSAIAGNPIIHYANNEIKNTSGQIITRGVNETIYLKVTSKANTDTEEDLTNTQDMKVVANRATKLYLEKNKSKRGNLGNDRLLKFIMNNIKVLWVKLKDTVIYLYVSRPFGAAVVSDLVSSSVQQEDISINGGKISKKANVLGNARNTGIYSYRRRTIENQPKSVLFGEKLNLRCLNKNYLTNVRHYSTIKDEPELSKAEVKRLITKNGVLNWPDSKTLSFIEREVFKEQMELVKKAESYGTNSNEVYQQQLLLCKSLFFRIIAVDKLSKATGSRTAGVDDVVFTRKNENIKDYIKLVEWLKIIIDNPELYKSDPIRRIWIPKSNKSLRPIGIPTLRDRALQHLINLILEPLVEMTGEKHSYGFRPNRSTKNAIAHLRAQLKTMDTKLRSNISDANLNNNIVKQMSEDKWILDADIKGFFDNINHNWLIDNLFLNNKLKFIVISWLKSGVIDNSVFHKTERGTPQGGIISPTLANFTLNGLEDVINKALYPLTKSKEQRIVIKLPDNTKTRIPSGLAYVRYADDFVVIARSKYIIEVLVLPAIKAFLLERGLSLNYDKTKLFRLKDKSMQLDFLGYTFKYQDKWRHDKHVFYTNHAGARGIALYPNKLKVLAFIDKIRRIFSKSQNWDAYNLIAKLNPIIRGWSNYYNMGNSSRYRSLVRNAIYHLVWKWAHSKHRRWGKKLIAKNYFLTINELNEKNPNKSSYTKIKRVKWVFHGIVKGDSRYGGKIKSIYLVDTVNSTQLLSTKHYVMPKDLLHVHAYHPDYMKVIEFNTNNNFKAMGLNSSFKVKLLKAQDNLCSECKKPLLSSIGLYEGLHIHHVNPIHKGGKRNDIKNMVLLHSWCHYDIDHKIRSVDKESKV</sequence>
<keyword evidence="1" id="KW-0813">Transport</keyword>
<evidence type="ECO:0000259" key="3">
    <source>
        <dbReference type="PROSITE" id="PS50855"/>
    </source>
</evidence>
<gene>
    <name evidence="5" type="primary">cox1</name>
</gene>
<reference evidence="5" key="1">
    <citation type="journal article" date="2011" name="Nucleic Acids Res.">
        <title>Evolution of linear chromosomes and multipartite genomes in yeast mitochondria.</title>
        <authorList>
            <person name="Valach M."/>
            <person name="Farkas Z."/>
            <person name="Fricova D."/>
            <person name="Kovac J."/>
            <person name="Brejova B."/>
            <person name="Vinar T."/>
            <person name="Pfeiffer I."/>
            <person name="Kucsera J."/>
            <person name="Tomaska L."/>
            <person name="Lang B.F."/>
            <person name="Nosek J."/>
        </authorList>
    </citation>
    <scope>NUCLEOTIDE SEQUENCE</scope>
    <source>
        <strain evidence="5">NRRL Y-48060</strain>
    </source>
</reference>
<dbReference type="SUPFAM" id="SSF56672">
    <property type="entry name" value="DNA/RNA polymerases"/>
    <property type="match status" value="1"/>
</dbReference>
<dbReference type="CDD" id="cd00085">
    <property type="entry name" value="HNHc"/>
    <property type="match status" value="1"/>
</dbReference>
<dbReference type="Pfam" id="PF00078">
    <property type="entry name" value="RVT_1"/>
    <property type="match status" value="1"/>
</dbReference>
<dbReference type="GO" id="GO:0008270">
    <property type="term" value="F:zinc ion binding"/>
    <property type="evidence" value="ECO:0007669"/>
    <property type="project" value="InterPro"/>
</dbReference>
<dbReference type="RefSeq" id="YP_004733516.1">
    <property type="nucleotide sequence ID" value="NC_015814.1"/>
</dbReference>
<dbReference type="CDD" id="cd01651">
    <property type="entry name" value="RT_G2_intron"/>
    <property type="match status" value="1"/>
</dbReference>
<keyword evidence="1" id="KW-0479">Metal-binding</keyword>
<dbReference type="InterPro" id="IPR025960">
    <property type="entry name" value="RVT_N"/>
</dbReference>
<dbReference type="UniPathway" id="UPA00705"/>
<keyword evidence="1 2" id="KW-0472">Membrane</keyword>
<feature type="transmembrane region" description="Helical" evidence="2">
    <location>
        <begin position="60"/>
        <end position="82"/>
    </location>
</feature>
<keyword evidence="1" id="KW-0999">Mitochondrion inner membrane</keyword>
<keyword evidence="2" id="KW-1133">Transmembrane helix</keyword>
<comment type="catalytic activity">
    <reaction evidence="1">
        <text>4 Fe(II)-[cytochrome c] + O2 + 8 H(+)(in) = 4 Fe(III)-[cytochrome c] + 2 H2O + 4 H(+)(out)</text>
        <dbReference type="Rhea" id="RHEA:11436"/>
        <dbReference type="Rhea" id="RHEA-COMP:10350"/>
        <dbReference type="Rhea" id="RHEA-COMP:14399"/>
        <dbReference type="ChEBI" id="CHEBI:15377"/>
        <dbReference type="ChEBI" id="CHEBI:15378"/>
        <dbReference type="ChEBI" id="CHEBI:15379"/>
        <dbReference type="ChEBI" id="CHEBI:29033"/>
        <dbReference type="ChEBI" id="CHEBI:29034"/>
        <dbReference type="EC" id="7.1.1.9"/>
    </reaction>
</comment>
<dbReference type="InterPro" id="IPR003615">
    <property type="entry name" value="HNH_nuc"/>
</dbReference>
<dbReference type="Pfam" id="PF00115">
    <property type="entry name" value="COX1"/>
    <property type="match status" value="1"/>
</dbReference>
<dbReference type="GO" id="GO:0006119">
    <property type="term" value="P:oxidative phosphorylation"/>
    <property type="evidence" value="ECO:0007669"/>
    <property type="project" value="UniProtKB-UniPathway"/>
</dbReference>
<comment type="pathway">
    <text evidence="1">Energy metabolism; oxidative phosphorylation.</text>
</comment>
<comment type="function">
    <text evidence="1">Component of the cytochrome c oxidase, the last enzyme in the mitochondrial electron transport chain which drives oxidative phosphorylation. The respiratory chain contains 3 multisubunit complexes succinate dehydrogenase (complex II, CII), ubiquinol-cytochrome c oxidoreductase (cytochrome b-c1 complex, complex III, CIII) and cytochrome c oxidase (complex IV, CIV), that cooperate to transfer electrons derived from NADH and succinate to molecular oxygen, creating an electrochemical gradient over the inner membrane that drives transmembrane transport and the ATP synthase. Cytochrome c oxidase is the component of the respiratory chain that catalyzes the reduction of oxygen to water. Electrons originating from reduced cytochrome c in the intermembrane space (IMS) are transferred via the dinuclear copper A center (CU(A)) of subunit 2 and heme A of subunit 1 to the active site in subunit 1, a binuclear center (BNC) formed by heme A3 and copper B (CU(B)). The BNC reduces molecular oxygen to 2 water molecules using 4 electrons from cytochrome c in the IMS and 4 protons from the mitochondrial matrix.</text>
</comment>
<keyword evidence="1" id="KW-0679">Respiratory chain</keyword>
<keyword evidence="1" id="KW-0408">Iron</keyword>
<keyword evidence="1 2" id="KW-0812">Transmembrane</keyword>
<keyword evidence="1" id="KW-0186">Copper</keyword>
<dbReference type="GO" id="GO:0003676">
    <property type="term" value="F:nucleic acid binding"/>
    <property type="evidence" value="ECO:0007669"/>
    <property type="project" value="InterPro"/>
</dbReference>
<evidence type="ECO:0000259" key="4">
    <source>
        <dbReference type="PROSITE" id="PS50878"/>
    </source>
</evidence>
<dbReference type="InterPro" id="IPR002711">
    <property type="entry name" value="HNH"/>
</dbReference>
<dbReference type="InterPro" id="IPR023616">
    <property type="entry name" value="Cyt_c_oxase-like_su1_dom"/>
</dbReference>
<dbReference type="GO" id="GO:0020037">
    <property type="term" value="F:heme binding"/>
    <property type="evidence" value="ECO:0007669"/>
    <property type="project" value="InterPro"/>
</dbReference>
<dbReference type="InterPro" id="IPR013597">
    <property type="entry name" value="Mat_intron_G2"/>
</dbReference>
<dbReference type="Gene3D" id="1.20.210.10">
    <property type="entry name" value="Cytochrome c oxidase-like, subunit I domain"/>
    <property type="match status" value="1"/>
</dbReference>
<dbReference type="GO" id="GO:0004519">
    <property type="term" value="F:endonuclease activity"/>
    <property type="evidence" value="ECO:0007669"/>
    <property type="project" value="InterPro"/>
</dbReference>
<dbReference type="SMART" id="SM00507">
    <property type="entry name" value="HNHc"/>
    <property type="match status" value="1"/>
</dbReference>
<keyword evidence="1 5" id="KW-0496">Mitochondrion</keyword>
<dbReference type="Gene3D" id="1.10.30.50">
    <property type="match status" value="1"/>
</dbReference>
<dbReference type="InterPro" id="IPR043502">
    <property type="entry name" value="DNA/RNA_pol_sf"/>
</dbReference>
<dbReference type="PANTHER" id="PTHR34047:SF8">
    <property type="entry name" value="PROTEIN YKFC"/>
    <property type="match status" value="1"/>
</dbReference>
<dbReference type="PRINTS" id="PR01165">
    <property type="entry name" value="CYCOXIDASEI"/>
</dbReference>
<dbReference type="GO" id="GO:0004129">
    <property type="term" value="F:cytochrome-c oxidase activity"/>
    <property type="evidence" value="ECO:0007669"/>
    <property type="project" value="UniProtKB-EC"/>
</dbReference>
<geneLocation type="mitochondrion" evidence="5"/>
<dbReference type="AlphaFoldDB" id="F8RHN9"/>
<evidence type="ECO:0000256" key="2">
    <source>
        <dbReference type="SAM" id="Phobius"/>
    </source>
</evidence>
<comment type="similarity">
    <text evidence="1">Belongs to the heme-copper respiratory oxidase family.</text>
</comment>
<dbReference type="Pfam" id="PF13655">
    <property type="entry name" value="RVT_N"/>
    <property type="match status" value="1"/>
</dbReference>
<dbReference type="InterPro" id="IPR000883">
    <property type="entry name" value="Cyt_C_Oxase_1"/>
</dbReference>
<dbReference type="GO" id="GO:0005743">
    <property type="term" value="C:mitochondrial inner membrane"/>
    <property type="evidence" value="ECO:0007669"/>
    <property type="project" value="UniProtKB-SubCell"/>
</dbReference>
<feature type="transmembrane region" description="Helical" evidence="2">
    <location>
        <begin position="20"/>
        <end position="40"/>
    </location>
</feature>
<dbReference type="EC" id="7.1.1.9" evidence="1"/>